<evidence type="ECO:0000256" key="1">
    <source>
        <dbReference type="SAM" id="MobiDB-lite"/>
    </source>
</evidence>
<dbReference type="Proteomes" id="UP000178774">
    <property type="component" value="Unassembled WGS sequence"/>
</dbReference>
<accession>A0A1G2HVC0</accession>
<feature type="transmembrane region" description="Helical" evidence="2">
    <location>
        <begin position="18"/>
        <end position="38"/>
    </location>
</feature>
<organism evidence="3 4">
    <name type="scientific">Candidatus Staskawiczbacteria bacterium RIFCSPHIGHO2_01_FULL_41_41</name>
    <dbReference type="NCBI Taxonomy" id="1802203"/>
    <lineage>
        <taxon>Bacteria</taxon>
        <taxon>Candidatus Staskawicziibacteriota</taxon>
    </lineage>
</organism>
<evidence type="ECO:0000313" key="4">
    <source>
        <dbReference type="Proteomes" id="UP000178774"/>
    </source>
</evidence>
<feature type="region of interest" description="Disordered" evidence="1">
    <location>
        <begin position="49"/>
        <end position="71"/>
    </location>
</feature>
<dbReference type="EMBL" id="MHOP01000008">
    <property type="protein sequence ID" value="OGZ66150.1"/>
    <property type="molecule type" value="Genomic_DNA"/>
</dbReference>
<keyword evidence="2" id="KW-1133">Transmembrane helix</keyword>
<dbReference type="AlphaFoldDB" id="A0A1G2HVC0"/>
<keyword evidence="2" id="KW-0472">Membrane</keyword>
<gene>
    <name evidence="3" type="ORF">A2822_03935</name>
</gene>
<keyword evidence="2" id="KW-0812">Transmembrane</keyword>
<comment type="caution">
    <text evidence="3">The sequence shown here is derived from an EMBL/GenBank/DDBJ whole genome shotgun (WGS) entry which is preliminary data.</text>
</comment>
<evidence type="ECO:0000313" key="3">
    <source>
        <dbReference type="EMBL" id="OGZ66150.1"/>
    </source>
</evidence>
<proteinExistence type="predicted"/>
<protein>
    <submittedName>
        <fullName evidence="3">Uncharacterized protein</fullName>
    </submittedName>
</protein>
<name>A0A1G2HVC0_9BACT</name>
<reference evidence="3 4" key="1">
    <citation type="journal article" date="2016" name="Nat. Commun.">
        <title>Thousands of microbial genomes shed light on interconnected biogeochemical processes in an aquifer system.</title>
        <authorList>
            <person name="Anantharaman K."/>
            <person name="Brown C.T."/>
            <person name="Hug L.A."/>
            <person name="Sharon I."/>
            <person name="Castelle C.J."/>
            <person name="Probst A.J."/>
            <person name="Thomas B.C."/>
            <person name="Singh A."/>
            <person name="Wilkins M.J."/>
            <person name="Karaoz U."/>
            <person name="Brodie E.L."/>
            <person name="Williams K.H."/>
            <person name="Hubbard S.S."/>
            <person name="Banfield J.F."/>
        </authorList>
    </citation>
    <scope>NUCLEOTIDE SEQUENCE [LARGE SCALE GENOMIC DNA]</scope>
</reference>
<sequence>MPTVINNPGTTEDSGSNLVLGVILVMVILGGFALFFIYGVPMIQNNKNPDSTDINITVPPATTPTTQTPAQ</sequence>
<evidence type="ECO:0000256" key="2">
    <source>
        <dbReference type="SAM" id="Phobius"/>
    </source>
</evidence>
<feature type="compositionally biased region" description="Low complexity" evidence="1">
    <location>
        <begin position="59"/>
        <end position="71"/>
    </location>
</feature>